<evidence type="ECO:0000313" key="2">
    <source>
        <dbReference type="Proteomes" id="UP000539175"/>
    </source>
</evidence>
<dbReference type="Proteomes" id="UP000539175">
    <property type="component" value="Unassembled WGS sequence"/>
</dbReference>
<reference evidence="1 2" key="1">
    <citation type="submission" date="2020-08" db="EMBL/GenBank/DDBJ databases">
        <title>Genomic Encyclopedia of Type Strains, Phase IV (KMG-IV): sequencing the most valuable type-strain genomes for metagenomic binning, comparative biology and taxonomic classification.</title>
        <authorList>
            <person name="Goeker M."/>
        </authorList>
    </citation>
    <scope>NUCLEOTIDE SEQUENCE [LARGE SCALE GENOMIC DNA]</scope>
    <source>
        <strain evidence="1 2">DSM 22198</strain>
    </source>
</reference>
<evidence type="ECO:0000313" key="1">
    <source>
        <dbReference type="EMBL" id="MBB6254409.1"/>
    </source>
</evidence>
<dbReference type="EMBL" id="JACIIZ010000017">
    <property type="protein sequence ID" value="MBB6254409.1"/>
    <property type="molecule type" value="Genomic_DNA"/>
</dbReference>
<gene>
    <name evidence="1" type="ORF">FHS74_004998</name>
</gene>
<dbReference type="RefSeq" id="WP_184806788.1">
    <property type="nucleotide sequence ID" value="NZ_JACIIZ010000017.1"/>
</dbReference>
<accession>A0A7X0B574</accession>
<organism evidence="1 2">
    <name type="scientific">Nitrospirillum iridis</name>
    <dbReference type="NCBI Taxonomy" id="765888"/>
    <lineage>
        <taxon>Bacteria</taxon>
        <taxon>Pseudomonadati</taxon>
        <taxon>Pseudomonadota</taxon>
        <taxon>Alphaproteobacteria</taxon>
        <taxon>Rhodospirillales</taxon>
        <taxon>Azospirillaceae</taxon>
        <taxon>Nitrospirillum</taxon>
    </lineage>
</organism>
<comment type="caution">
    <text evidence="1">The sequence shown here is derived from an EMBL/GenBank/DDBJ whole genome shotgun (WGS) entry which is preliminary data.</text>
</comment>
<sequence length="74" mass="8189">MVPDRTNPRWKSLVSGELSIPYTLLATKFLMARLTRAAKADPSAGNLSKLVDEAYTFFQTNEKIAAKDLQAIFG</sequence>
<name>A0A7X0B574_9PROT</name>
<dbReference type="AlphaFoldDB" id="A0A7X0B574"/>
<keyword evidence="2" id="KW-1185">Reference proteome</keyword>
<proteinExistence type="predicted"/>
<protein>
    <submittedName>
        <fullName evidence="1">Uncharacterized protein</fullName>
    </submittedName>
</protein>